<dbReference type="EMBL" id="CP098502">
    <property type="protein sequence ID" value="UTI63356.1"/>
    <property type="molecule type" value="Genomic_DNA"/>
</dbReference>
<evidence type="ECO:0000259" key="5">
    <source>
        <dbReference type="PROSITE" id="PS50977"/>
    </source>
</evidence>
<dbReference type="SUPFAM" id="SSF46689">
    <property type="entry name" value="Homeodomain-like"/>
    <property type="match status" value="1"/>
</dbReference>
<dbReference type="InterPro" id="IPR009057">
    <property type="entry name" value="Homeodomain-like_sf"/>
</dbReference>
<evidence type="ECO:0000313" key="7">
    <source>
        <dbReference type="Proteomes" id="UP001056035"/>
    </source>
</evidence>
<keyword evidence="7" id="KW-1185">Reference proteome</keyword>
<dbReference type="PROSITE" id="PS50977">
    <property type="entry name" value="HTH_TETR_2"/>
    <property type="match status" value="1"/>
</dbReference>
<accession>A0ABY5DNW6</accession>
<gene>
    <name evidence="6" type="ORF">NBH00_18625</name>
</gene>
<evidence type="ECO:0000313" key="6">
    <source>
        <dbReference type="EMBL" id="UTI63356.1"/>
    </source>
</evidence>
<dbReference type="Gene3D" id="1.10.357.10">
    <property type="entry name" value="Tetracycline Repressor, domain 2"/>
    <property type="match status" value="1"/>
</dbReference>
<keyword evidence="2 4" id="KW-0238">DNA-binding</keyword>
<dbReference type="InterPro" id="IPR041490">
    <property type="entry name" value="KstR2_TetR_C"/>
</dbReference>
<feature type="DNA-binding region" description="H-T-H motif" evidence="4">
    <location>
        <begin position="26"/>
        <end position="45"/>
    </location>
</feature>
<feature type="domain" description="HTH tetR-type" evidence="5">
    <location>
        <begin position="3"/>
        <end position="63"/>
    </location>
</feature>
<evidence type="ECO:0000256" key="1">
    <source>
        <dbReference type="ARBA" id="ARBA00023015"/>
    </source>
</evidence>
<keyword evidence="3" id="KW-0804">Transcription</keyword>
<evidence type="ECO:0000256" key="4">
    <source>
        <dbReference type="PROSITE-ProRule" id="PRU00335"/>
    </source>
</evidence>
<proteinExistence type="predicted"/>
<dbReference type="Gene3D" id="1.10.10.60">
    <property type="entry name" value="Homeodomain-like"/>
    <property type="match status" value="1"/>
</dbReference>
<name>A0ABY5DNW6_9ACTN</name>
<dbReference type="PANTHER" id="PTHR30055:SF234">
    <property type="entry name" value="HTH-TYPE TRANSCRIPTIONAL REGULATOR BETI"/>
    <property type="match status" value="1"/>
</dbReference>
<dbReference type="PRINTS" id="PR00455">
    <property type="entry name" value="HTHTETR"/>
</dbReference>
<dbReference type="PANTHER" id="PTHR30055">
    <property type="entry name" value="HTH-TYPE TRANSCRIPTIONAL REGULATOR RUTR"/>
    <property type="match status" value="1"/>
</dbReference>
<dbReference type="Proteomes" id="UP001056035">
    <property type="component" value="Chromosome"/>
</dbReference>
<evidence type="ECO:0000256" key="3">
    <source>
        <dbReference type="ARBA" id="ARBA00023163"/>
    </source>
</evidence>
<dbReference type="Pfam" id="PF17932">
    <property type="entry name" value="TetR_C_24"/>
    <property type="match status" value="1"/>
</dbReference>
<reference evidence="6 7" key="1">
    <citation type="submission" date="2022-06" db="EMBL/GenBank/DDBJ databases">
        <title>Paraconexibacter antarcticus.</title>
        <authorList>
            <person name="Kim C.S."/>
        </authorList>
    </citation>
    <scope>NUCLEOTIDE SEQUENCE [LARGE SCALE GENOMIC DNA]</scope>
    <source>
        <strain evidence="6 7">02-257</strain>
    </source>
</reference>
<dbReference type="InterPro" id="IPR001647">
    <property type="entry name" value="HTH_TetR"/>
</dbReference>
<dbReference type="InterPro" id="IPR036271">
    <property type="entry name" value="Tet_transcr_reg_TetR-rel_C_sf"/>
</dbReference>
<dbReference type="SUPFAM" id="SSF48498">
    <property type="entry name" value="Tetracyclin repressor-like, C-terminal domain"/>
    <property type="match status" value="1"/>
</dbReference>
<dbReference type="RefSeq" id="WP_254570084.1">
    <property type="nucleotide sequence ID" value="NZ_CP098502.1"/>
</dbReference>
<sequence length="193" mass="21130">MNGGLTTALLDGARDAFARHGYARCTLEQIAAAAGVSRVTLHRRGISKRVLLAALAERATTDYQAAMWPVLISNQAPPERLHRAIDVLIEQAERHMAVLVALGAQSDEIFHEPGDHVDTTRSVFTEPLERILDDGRADGSLRAEDPAEVATALFNTVGWSYIHLRTGHRWGPDRAAASVRETVLHGVLRTVRD</sequence>
<evidence type="ECO:0000256" key="2">
    <source>
        <dbReference type="ARBA" id="ARBA00023125"/>
    </source>
</evidence>
<organism evidence="6 7">
    <name type="scientific">Paraconexibacter antarcticus</name>
    <dbReference type="NCBI Taxonomy" id="2949664"/>
    <lineage>
        <taxon>Bacteria</taxon>
        <taxon>Bacillati</taxon>
        <taxon>Actinomycetota</taxon>
        <taxon>Thermoleophilia</taxon>
        <taxon>Solirubrobacterales</taxon>
        <taxon>Paraconexibacteraceae</taxon>
        <taxon>Paraconexibacter</taxon>
    </lineage>
</organism>
<protein>
    <submittedName>
        <fullName evidence="6">TetR/AcrR family transcriptional regulator</fullName>
    </submittedName>
</protein>
<keyword evidence="1" id="KW-0805">Transcription regulation</keyword>
<dbReference type="InterPro" id="IPR050109">
    <property type="entry name" value="HTH-type_TetR-like_transc_reg"/>
</dbReference>
<dbReference type="Pfam" id="PF00440">
    <property type="entry name" value="TetR_N"/>
    <property type="match status" value="1"/>
</dbReference>